<accession>A0ABM8E7C2</accession>
<dbReference type="EMBL" id="AP027142">
    <property type="protein sequence ID" value="BDV33852.1"/>
    <property type="molecule type" value="Genomic_DNA"/>
</dbReference>
<keyword evidence="6" id="KW-0472">Membrane</keyword>
<dbReference type="Proteomes" id="UP001317629">
    <property type="component" value="Chromosome"/>
</dbReference>
<organism evidence="8 9">
    <name type="scientific">Methylocystis iwaonis</name>
    <dbReference type="NCBI Taxonomy" id="2885079"/>
    <lineage>
        <taxon>Bacteria</taxon>
        <taxon>Pseudomonadati</taxon>
        <taxon>Pseudomonadota</taxon>
        <taxon>Alphaproteobacteria</taxon>
        <taxon>Hyphomicrobiales</taxon>
        <taxon>Methylocystaceae</taxon>
        <taxon>Methylocystis</taxon>
    </lineage>
</organism>
<comment type="similarity">
    <text evidence="2">Belongs to the OmpP1/FadL family.</text>
</comment>
<dbReference type="Gene3D" id="2.40.160.60">
    <property type="entry name" value="Outer membrane protein transport protein (OMPP1/FadL/TodX)"/>
    <property type="match status" value="1"/>
</dbReference>
<dbReference type="PANTHER" id="PTHR35093">
    <property type="entry name" value="OUTER MEMBRANE PROTEIN NMB0088-RELATED"/>
    <property type="match status" value="1"/>
</dbReference>
<proteinExistence type="inferred from homology"/>
<sequence>MTPHEVGATEGYFLEGYGTREKGVGGAGAADSRDPLALSINPAGLVDVGHQYTLGLTAFSPDRGYRTSGPGFVAPGRVQSGRGLFPIPNGGYSRPIDEKSAWGVAVYGNGGMNTTYSANYASLFYGSPMCRQTGVYCGRNAGVDLNQAFLTAGYAQRFGNLSIGFAPVLAVQIFKARGLAVFGPFSSAPNELSDHSYNWSVGAGVRAGLQYRLTDKLRIGVAGSSPIWMSPFENYKGLFANEGDFDIPANVTAGVAYDALPMLTLLADWKHIFYSQVPSVGNWSTLQAPMGVMNGPGFGWSDIDVVKVGAEYRGFEKLALRVGYSYNNSPINSRDVTLNILAPAVTKHHISGGLSYYVTPSSSIDLAAVVSPQGTASGIERTPLGPNPLRTINIYLSTFEITAGWTQRFDVAPAPVAAKI</sequence>
<keyword evidence="3" id="KW-1134">Transmembrane beta strand</keyword>
<keyword evidence="9" id="KW-1185">Reference proteome</keyword>
<dbReference type="InterPro" id="IPR005017">
    <property type="entry name" value="OMPP1/FadL/TodX"/>
</dbReference>
<evidence type="ECO:0000256" key="4">
    <source>
        <dbReference type="ARBA" id="ARBA00022692"/>
    </source>
</evidence>
<evidence type="ECO:0000313" key="8">
    <source>
        <dbReference type="EMBL" id="BDV33852.1"/>
    </source>
</evidence>
<evidence type="ECO:0000313" key="9">
    <source>
        <dbReference type="Proteomes" id="UP001317629"/>
    </source>
</evidence>
<keyword evidence="5" id="KW-0732">Signal</keyword>
<keyword evidence="4" id="KW-0812">Transmembrane</keyword>
<keyword evidence="7" id="KW-0998">Cell outer membrane</keyword>
<dbReference type="PANTHER" id="PTHR35093:SF8">
    <property type="entry name" value="OUTER MEMBRANE PROTEIN NMB0088-RELATED"/>
    <property type="match status" value="1"/>
</dbReference>
<dbReference type="RefSeq" id="WP_281931394.1">
    <property type="nucleotide sequence ID" value="NZ_AP027142.1"/>
</dbReference>
<dbReference type="Pfam" id="PF03349">
    <property type="entry name" value="Toluene_X"/>
    <property type="match status" value="1"/>
</dbReference>
<name>A0ABM8E7C2_9HYPH</name>
<evidence type="ECO:0000256" key="1">
    <source>
        <dbReference type="ARBA" id="ARBA00004571"/>
    </source>
</evidence>
<dbReference type="SUPFAM" id="SSF56935">
    <property type="entry name" value="Porins"/>
    <property type="match status" value="1"/>
</dbReference>
<comment type="subcellular location">
    <subcellularLocation>
        <location evidence="1">Cell outer membrane</location>
        <topology evidence="1">Multi-pass membrane protein</topology>
    </subcellularLocation>
</comment>
<evidence type="ECO:0000256" key="2">
    <source>
        <dbReference type="ARBA" id="ARBA00008163"/>
    </source>
</evidence>
<evidence type="ECO:0000256" key="7">
    <source>
        <dbReference type="ARBA" id="ARBA00023237"/>
    </source>
</evidence>
<evidence type="ECO:0000256" key="3">
    <source>
        <dbReference type="ARBA" id="ARBA00022452"/>
    </source>
</evidence>
<evidence type="ECO:0000256" key="6">
    <source>
        <dbReference type="ARBA" id="ARBA00023136"/>
    </source>
</evidence>
<evidence type="ECO:0000256" key="5">
    <source>
        <dbReference type="ARBA" id="ARBA00022729"/>
    </source>
</evidence>
<protein>
    <submittedName>
        <fullName evidence="8">Transporter</fullName>
    </submittedName>
</protein>
<reference evidence="8 9" key="1">
    <citation type="journal article" date="2023" name="Int. J. Syst. Evol. Microbiol.">
        <title>Methylocystis iwaonis sp. nov., a type II methane-oxidizing bacterium from surface soil of a rice paddy field in Japan, and emended description of the genus Methylocystis (ex Whittenbury et al. 1970) Bowman et al. 1993.</title>
        <authorList>
            <person name="Kaise H."/>
            <person name="Sawadogo J.B."/>
            <person name="Alam M.S."/>
            <person name="Ueno C."/>
            <person name="Dianou D."/>
            <person name="Shinjo R."/>
            <person name="Asakawa S."/>
        </authorList>
    </citation>
    <scope>NUCLEOTIDE SEQUENCE [LARGE SCALE GENOMIC DNA]</scope>
    <source>
        <strain evidence="8 9">SS37A-Re</strain>
    </source>
</reference>
<gene>
    <name evidence="8" type="ORF">SS37A_13810</name>
</gene>